<feature type="transmembrane region" description="Helical" evidence="1">
    <location>
        <begin position="48"/>
        <end position="66"/>
    </location>
</feature>
<keyword evidence="1" id="KW-0812">Transmembrane</keyword>
<dbReference type="AlphaFoldDB" id="A0A7M2WXL9"/>
<dbReference type="Proteomes" id="UP000593765">
    <property type="component" value="Chromosome"/>
</dbReference>
<organism evidence="2 3">
    <name type="scientific">Humisphaera borealis</name>
    <dbReference type="NCBI Taxonomy" id="2807512"/>
    <lineage>
        <taxon>Bacteria</taxon>
        <taxon>Pseudomonadati</taxon>
        <taxon>Planctomycetota</taxon>
        <taxon>Phycisphaerae</taxon>
        <taxon>Tepidisphaerales</taxon>
        <taxon>Tepidisphaeraceae</taxon>
        <taxon>Humisphaera</taxon>
    </lineage>
</organism>
<evidence type="ECO:0000313" key="2">
    <source>
        <dbReference type="EMBL" id="QOV90226.1"/>
    </source>
</evidence>
<feature type="transmembrane region" description="Helical" evidence="1">
    <location>
        <begin position="7"/>
        <end position="28"/>
    </location>
</feature>
<dbReference type="EMBL" id="CP063458">
    <property type="protein sequence ID" value="QOV90226.1"/>
    <property type="molecule type" value="Genomic_DNA"/>
</dbReference>
<keyword evidence="3" id="KW-1185">Reference proteome</keyword>
<feature type="transmembrane region" description="Helical" evidence="1">
    <location>
        <begin position="73"/>
        <end position="94"/>
    </location>
</feature>
<feature type="transmembrane region" description="Helical" evidence="1">
    <location>
        <begin position="100"/>
        <end position="120"/>
    </location>
</feature>
<sequence>MDFLKTVGGKIVGGLVSVIVIAAAIALWRMDPEVRSAWLGGTGKSLGWFALVGAAPWATFFLTTWVAKFENNLAGAALVVFYTAVEAVLLAWLFDWGISGATAWIFFAAAVMLALVYNILICDWIAERFGGA</sequence>
<accession>A0A7M2WXL9</accession>
<name>A0A7M2WXL9_9BACT</name>
<keyword evidence="1" id="KW-0472">Membrane</keyword>
<evidence type="ECO:0000313" key="3">
    <source>
        <dbReference type="Proteomes" id="UP000593765"/>
    </source>
</evidence>
<keyword evidence="1" id="KW-1133">Transmembrane helix</keyword>
<dbReference type="RefSeq" id="WP_206293302.1">
    <property type="nucleotide sequence ID" value="NZ_CP063458.1"/>
</dbReference>
<reference evidence="2 3" key="1">
    <citation type="submission" date="2020-10" db="EMBL/GenBank/DDBJ databases">
        <title>Wide distribution of Phycisphaera-like planctomycetes from WD2101 soil group in peatlands and genome analysis of the first cultivated representative.</title>
        <authorList>
            <person name="Dedysh S.N."/>
            <person name="Beletsky A.V."/>
            <person name="Ivanova A."/>
            <person name="Kulichevskaya I.S."/>
            <person name="Suzina N.E."/>
            <person name="Philippov D.A."/>
            <person name="Rakitin A.L."/>
            <person name="Mardanov A.V."/>
            <person name="Ravin N.V."/>
        </authorList>
    </citation>
    <scope>NUCLEOTIDE SEQUENCE [LARGE SCALE GENOMIC DNA]</scope>
    <source>
        <strain evidence="2 3">M1803</strain>
    </source>
</reference>
<dbReference type="KEGG" id="hbs:IPV69_02305"/>
<proteinExistence type="predicted"/>
<protein>
    <submittedName>
        <fullName evidence="2">Uncharacterized protein</fullName>
    </submittedName>
</protein>
<evidence type="ECO:0000256" key="1">
    <source>
        <dbReference type="SAM" id="Phobius"/>
    </source>
</evidence>
<gene>
    <name evidence="2" type="ORF">IPV69_02305</name>
</gene>